<evidence type="ECO:0000313" key="2">
    <source>
        <dbReference type="Proteomes" id="UP001196413"/>
    </source>
</evidence>
<protein>
    <submittedName>
        <fullName evidence="1">Uncharacterized protein</fullName>
    </submittedName>
</protein>
<comment type="caution">
    <text evidence="1">The sequence shown here is derived from an EMBL/GenBank/DDBJ whole genome shotgun (WGS) entry which is preliminary data.</text>
</comment>
<accession>A0AAD5RCS2</accession>
<keyword evidence="2" id="KW-1185">Reference proteome</keyword>
<proteinExistence type="predicted"/>
<name>A0AAD5RCS2_PARTN</name>
<dbReference type="EMBL" id="JAHQIW010007344">
    <property type="protein sequence ID" value="KAJ1373767.1"/>
    <property type="molecule type" value="Genomic_DNA"/>
</dbReference>
<dbReference type="AlphaFoldDB" id="A0AAD5RCS2"/>
<sequence length="96" mass="11233">MSTRHETNIPSDALRQSKKSIEIVLQEACIQHKDPETMLQERRVRESTPLAIEATRKISDFMRNAPSCDQKRFFRHLNFLLPFFGCECFFINSNSV</sequence>
<evidence type="ECO:0000313" key="1">
    <source>
        <dbReference type="EMBL" id="KAJ1373767.1"/>
    </source>
</evidence>
<gene>
    <name evidence="1" type="ORF">KIN20_036271</name>
</gene>
<reference evidence="1" key="1">
    <citation type="submission" date="2021-06" db="EMBL/GenBank/DDBJ databases">
        <title>Parelaphostrongylus tenuis whole genome reference sequence.</title>
        <authorList>
            <person name="Garwood T.J."/>
            <person name="Larsen P.A."/>
            <person name="Fountain-Jones N.M."/>
            <person name="Garbe J.R."/>
            <person name="Macchietto M.G."/>
            <person name="Kania S.A."/>
            <person name="Gerhold R.W."/>
            <person name="Richards J.E."/>
            <person name="Wolf T.M."/>
        </authorList>
    </citation>
    <scope>NUCLEOTIDE SEQUENCE</scope>
    <source>
        <strain evidence="1">MNPRO001-30</strain>
        <tissue evidence="1">Meninges</tissue>
    </source>
</reference>
<organism evidence="1 2">
    <name type="scientific">Parelaphostrongylus tenuis</name>
    <name type="common">Meningeal worm</name>
    <dbReference type="NCBI Taxonomy" id="148309"/>
    <lineage>
        <taxon>Eukaryota</taxon>
        <taxon>Metazoa</taxon>
        <taxon>Ecdysozoa</taxon>
        <taxon>Nematoda</taxon>
        <taxon>Chromadorea</taxon>
        <taxon>Rhabditida</taxon>
        <taxon>Rhabditina</taxon>
        <taxon>Rhabditomorpha</taxon>
        <taxon>Strongyloidea</taxon>
        <taxon>Metastrongylidae</taxon>
        <taxon>Parelaphostrongylus</taxon>
    </lineage>
</organism>
<dbReference type="Proteomes" id="UP001196413">
    <property type="component" value="Unassembled WGS sequence"/>
</dbReference>